<evidence type="ECO:0000259" key="3">
    <source>
        <dbReference type="SMART" id="SM00829"/>
    </source>
</evidence>
<dbReference type="PANTHER" id="PTHR48106:SF13">
    <property type="entry name" value="QUINONE OXIDOREDUCTASE-RELATED"/>
    <property type="match status" value="1"/>
</dbReference>
<keyword evidence="1" id="KW-0521">NADP</keyword>
<dbReference type="InterPro" id="IPR013149">
    <property type="entry name" value="ADH-like_C"/>
</dbReference>
<dbReference type="GO" id="GO:0035925">
    <property type="term" value="F:mRNA 3'-UTR AU-rich region binding"/>
    <property type="evidence" value="ECO:0007669"/>
    <property type="project" value="TreeGrafter"/>
</dbReference>
<dbReference type="InterPro" id="IPR011032">
    <property type="entry name" value="GroES-like_sf"/>
</dbReference>
<dbReference type="STRING" id="269621.A0A238F531"/>
<protein>
    <submittedName>
        <fullName evidence="4">BQ2448_5737 protein</fullName>
    </submittedName>
</protein>
<proteinExistence type="predicted"/>
<dbReference type="Gene3D" id="3.40.50.720">
    <property type="entry name" value="NAD(P)-binding Rossmann-like Domain"/>
    <property type="match status" value="1"/>
</dbReference>
<dbReference type="OrthoDB" id="48317at2759"/>
<evidence type="ECO:0000313" key="4">
    <source>
        <dbReference type="EMBL" id="SCV67091.1"/>
    </source>
</evidence>
<dbReference type="EMBL" id="FMSP01000001">
    <property type="protein sequence ID" value="SCV67091.1"/>
    <property type="molecule type" value="Genomic_DNA"/>
</dbReference>
<organism evidence="4 5">
    <name type="scientific">Microbotryum intermedium</name>
    <dbReference type="NCBI Taxonomy" id="269621"/>
    <lineage>
        <taxon>Eukaryota</taxon>
        <taxon>Fungi</taxon>
        <taxon>Dikarya</taxon>
        <taxon>Basidiomycota</taxon>
        <taxon>Pucciniomycotina</taxon>
        <taxon>Microbotryomycetes</taxon>
        <taxon>Microbotryales</taxon>
        <taxon>Microbotryaceae</taxon>
        <taxon>Microbotryum</taxon>
    </lineage>
</organism>
<evidence type="ECO:0000313" key="5">
    <source>
        <dbReference type="Proteomes" id="UP000198372"/>
    </source>
</evidence>
<dbReference type="InterPro" id="IPR013154">
    <property type="entry name" value="ADH-like_N"/>
</dbReference>
<dbReference type="Pfam" id="PF00107">
    <property type="entry name" value="ADH_zinc_N"/>
    <property type="match status" value="1"/>
</dbReference>
<dbReference type="GO" id="GO:0005829">
    <property type="term" value="C:cytosol"/>
    <property type="evidence" value="ECO:0007669"/>
    <property type="project" value="TreeGrafter"/>
</dbReference>
<dbReference type="GO" id="GO:0070402">
    <property type="term" value="F:NADPH binding"/>
    <property type="evidence" value="ECO:0007669"/>
    <property type="project" value="TreeGrafter"/>
</dbReference>
<dbReference type="SUPFAM" id="SSF51735">
    <property type="entry name" value="NAD(P)-binding Rossmann-fold domains"/>
    <property type="match status" value="1"/>
</dbReference>
<dbReference type="Gene3D" id="3.90.180.10">
    <property type="entry name" value="Medium-chain alcohol dehydrogenases, catalytic domain"/>
    <property type="match status" value="1"/>
</dbReference>
<dbReference type="Pfam" id="PF08240">
    <property type="entry name" value="ADH_N"/>
    <property type="match status" value="1"/>
</dbReference>
<accession>A0A238F531</accession>
<dbReference type="AlphaFoldDB" id="A0A238F531"/>
<dbReference type="SUPFAM" id="SSF50129">
    <property type="entry name" value="GroES-like"/>
    <property type="match status" value="1"/>
</dbReference>
<name>A0A238F531_9BASI</name>
<evidence type="ECO:0000256" key="2">
    <source>
        <dbReference type="ARBA" id="ARBA00023002"/>
    </source>
</evidence>
<keyword evidence="5" id="KW-1185">Reference proteome</keyword>
<sequence>MPRFGAPTLFVPTRRLASTMPIPSTMNACQIQEQGELDVIQVREVDVPQPGKGQVLYKVQWAGVNFIDTYQRGGLYKLPMPYVLGNESAGVVVALGEGVTEASHDFKVGDKVAVRYTLYRTWAYLPAYTAGGSFAEYAVSLADKTVKIPESMSTKQAATGLLQGLTGKLLQVRITDSSSKSLAETFVYCPALTFVREAHPVQKGEYILVQAAAGGLGGLLVQFTTSTEEKARIARDFGADHVILYSGQVDVVEEVYKITGGEGIDRGVHAVFDGVGKDTFEIDFDLVRRKGTIVSCGNASGAVPPFSVLKLGPKNHKVLRPVLNQYVHTKQEFQSYSRELFGLLESGKLRLSVYQEFPLSTEGIRQAQIDIMGRKSSGKLLVKVADE</sequence>
<evidence type="ECO:0000256" key="1">
    <source>
        <dbReference type="ARBA" id="ARBA00022857"/>
    </source>
</evidence>
<keyword evidence="2" id="KW-0560">Oxidoreductase</keyword>
<dbReference type="GO" id="GO:0003960">
    <property type="term" value="F:quinone reductase (NADPH) activity"/>
    <property type="evidence" value="ECO:0007669"/>
    <property type="project" value="InterPro"/>
</dbReference>
<dbReference type="Proteomes" id="UP000198372">
    <property type="component" value="Unassembled WGS sequence"/>
</dbReference>
<dbReference type="InterPro" id="IPR047618">
    <property type="entry name" value="QOR-like"/>
</dbReference>
<dbReference type="InterPro" id="IPR020843">
    <property type="entry name" value="ER"/>
</dbReference>
<dbReference type="SMART" id="SM00829">
    <property type="entry name" value="PKS_ER"/>
    <property type="match status" value="1"/>
</dbReference>
<feature type="domain" description="Enoyl reductase (ER)" evidence="3">
    <location>
        <begin position="35"/>
        <end position="382"/>
    </location>
</feature>
<dbReference type="InterPro" id="IPR036291">
    <property type="entry name" value="NAD(P)-bd_dom_sf"/>
</dbReference>
<reference evidence="5" key="1">
    <citation type="submission" date="2016-09" db="EMBL/GenBank/DDBJ databases">
        <authorList>
            <person name="Jeantristanb JTB J.-T."/>
            <person name="Ricardo R."/>
        </authorList>
    </citation>
    <scope>NUCLEOTIDE SEQUENCE [LARGE SCALE GENOMIC DNA]</scope>
</reference>
<dbReference type="CDD" id="cd05286">
    <property type="entry name" value="QOR2"/>
    <property type="match status" value="1"/>
</dbReference>
<dbReference type="PANTHER" id="PTHR48106">
    <property type="entry name" value="QUINONE OXIDOREDUCTASE PIG3-RELATED"/>
    <property type="match status" value="1"/>
</dbReference>
<gene>
    <name evidence="4" type="ORF">BQ2448_5737</name>
</gene>